<comment type="caution">
    <text evidence="3">The sequence shown here is derived from an EMBL/GenBank/DDBJ whole genome shotgun (WGS) entry which is preliminary data.</text>
</comment>
<dbReference type="Gene3D" id="1.20.1260.100">
    <property type="entry name" value="TspO/MBR protein"/>
    <property type="match status" value="1"/>
</dbReference>
<dbReference type="EMBL" id="QJTE01000003">
    <property type="protein sequence ID" value="PYE84047.1"/>
    <property type="molecule type" value="Genomic_DNA"/>
</dbReference>
<keyword evidence="4" id="KW-1185">Reference proteome</keyword>
<evidence type="ECO:0008006" key="5">
    <source>
        <dbReference type="Google" id="ProtNLM"/>
    </source>
</evidence>
<reference evidence="3 4" key="1">
    <citation type="submission" date="2018-06" db="EMBL/GenBank/DDBJ databases">
        <title>Genomic Encyclopedia of Type Strains, Phase III (KMG-III): the genomes of soil and plant-associated and newly described type strains.</title>
        <authorList>
            <person name="Whitman W."/>
        </authorList>
    </citation>
    <scope>NUCLEOTIDE SEQUENCE [LARGE SCALE GENOMIC DNA]</scope>
    <source>
        <strain evidence="3 4">CECT 9025</strain>
    </source>
</reference>
<gene>
    <name evidence="3" type="ORF">DFP88_103411</name>
</gene>
<dbReference type="RefSeq" id="WP_110814586.1">
    <property type="nucleotide sequence ID" value="NZ_QJTE01000003.1"/>
</dbReference>
<protein>
    <recommendedName>
        <fullName evidence="5">TspO/MBR related protein</fullName>
    </recommendedName>
</protein>
<evidence type="ECO:0000256" key="2">
    <source>
        <dbReference type="SAM" id="SignalP"/>
    </source>
</evidence>
<dbReference type="AlphaFoldDB" id="A0A318SW24"/>
<name>A0A318SW24_9RHOB</name>
<feature type="chain" id="PRO_5016378457" description="TspO/MBR related protein" evidence="2">
    <location>
        <begin position="21"/>
        <end position="236"/>
    </location>
</feature>
<sequence>MRRLLPYLTLLLTLTFAASAWVTPFPGFRNDALPIPQPDPLIQPADWAFAVWGVIFAWLIGSAVFGVIARRDDAAWDEARVPLCLSLLFGTPWLLLAKHSAVLATIDIVIMLVFALAAMLRAPRRDIWWLALPVGLYAGWLTAASFVALAITSAGFGLIFGSLGWAWAGLILALTVALLVLEARPWIVTYAVTVAWALIGILAKDAFAHPLYSAVALLGILALALVAFRGQSPRRA</sequence>
<feature type="transmembrane region" description="Helical" evidence="1">
    <location>
        <begin position="157"/>
        <end position="180"/>
    </location>
</feature>
<feature type="transmembrane region" description="Helical" evidence="1">
    <location>
        <begin position="79"/>
        <end position="96"/>
    </location>
</feature>
<organism evidence="3 4">
    <name type="scientific">Pseudoroseicyclus aestuarii</name>
    <dbReference type="NCBI Taxonomy" id="1795041"/>
    <lineage>
        <taxon>Bacteria</taxon>
        <taxon>Pseudomonadati</taxon>
        <taxon>Pseudomonadota</taxon>
        <taxon>Alphaproteobacteria</taxon>
        <taxon>Rhodobacterales</taxon>
        <taxon>Paracoccaceae</taxon>
        <taxon>Pseudoroseicyclus</taxon>
    </lineage>
</organism>
<dbReference type="InterPro" id="IPR038330">
    <property type="entry name" value="TspO/MBR-related_sf"/>
</dbReference>
<feature type="transmembrane region" description="Helical" evidence="1">
    <location>
        <begin position="187"/>
        <end position="203"/>
    </location>
</feature>
<evidence type="ECO:0000313" key="3">
    <source>
        <dbReference type="EMBL" id="PYE84047.1"/>
    </source>
</evidence>
<accession>A0A318SW24</accession>
<keyword evidence="1" id="KW-0812">Transmembrane</keyword>
<feature type="transmembrane region" description="Helical" evidence="1">
    <location>
        <begin position="47"/>
        <end position="67"/>
    </location>
</feature>
<keyword evidence="1" id="KW-0472">Membrane</keyword>
<evidence type="ECO:0000313" key="4">
    <source>
        <dbReference type="Proteomes" id="UP000248311"/>
    </source>
</evidence>
<feature type="transmembrane region" description="Helical" evidence="1">
    <location>
        <begin position="102"/>
        <end position="120"/>
    </location>
</feature>
<keyword evidence="1" id="KW-1133">Transmembrane helix</keyword>
<proteinExistence type="predicted"/>
<dbReference type="OrthoDB" id="5189031at2"/>
<feature type="signal peptide" evidence="2">
    <location>
        <begin position="1"/>
        <end position="20"/>
    </location>
</feature>
<feature type="transmembrane region" description="Helical" evidence="1">
    <location>
        <begin position="209"/>
        <end position="228"/>
    </location>
</feature>
<evidence type="ECO:0000256" key="1">
    <source>
        <dbReference type="SAM" id="Phobius"/>
    </source>
</evidence>
<keyword evidence="2" id="KW-0732">Signal</keyword>
<dbReference type="Proteomes" id="UP000248311">
    <property type="component" value="Unassembled WGS sequence"/>
</dbReference>
<feature type="transmembrane region" description="Helical" evidence="1">
    <location>
        <begin position="127"/>
        <end position="151"/>
    </location>
</feature>